<evidence type="ECO:0000256" key="2">
    <source>
        <dbReference type="ARBA" id="ARBA00008714"/>
    </source>
</evidence>
<dbReference type="Gramene" id="Pp3c7_19790V3.1">
    <property type="protein sequence ID" value="PAC:32924008.CDS.1"/>
    <property type="gene ID" value="Pp3c7_19790"/>
</dbReference>
<dbReference type="InterPro" id="IPR019831">
    <property type="entry name" value="Mn/Fe_SOD_N"/>
</dbReference>
<dbReference type="PaxDb" id="3218-PP1S2_451V6.1"/>
<feature type="domain" description="Manganese/iron superoxide dismutase N-terminal" evidence="8">
    <location>
        <begin position="68"/>
        <end position="153"/>
    </location>
</feature>
<proteinExistence type="inferred from homology"/>
<dbReference type="EC" id="1.15.1.1" evidence="3"/>
<dbReference type="InterPro" id="IPR036324">
    <property type="entry name" value="Mn/Fe_SOD_N_sf"/>
</dbReference>
<dbReference type="Gramene" id="Pp3c7_19790V3.2">
    <property type="protein sequence ID" value="PAC:32924009.CDS.1"/>
    <property type="gene ID" value="Pp3c7_19790"/>
</dbReference>
<reference evidence="10 12" key="1">
    <citation type="journal article" date="2008" name="Science">
        <title>The Physcomitrella genome reveals evolutionary insights into the conquest of land by plants.</title>
        <authorList>
            <person name="Rensing S."/>
            <person name="Lang D."/>
            <person name="Zimmer A."/>
            <person name="Terry A."/>
            <person name="Salamov A."/>
            <person name="Shapiro H."/>
            <person name="Nishiyama T."/>
            <person name="Perroud P.-F."/>
            <person name="Lindquist E."/>
            <person name="Kamisugi Y."/>
            <person name="Tanahashi T."/>
            <person name="Sakakibara K."/>
            <person name="Fujita T."/>
            <person name="Oishi K."/>
            <person name="Shin-I T."/>
            <person name="Kuroki Y."/>
            <person name="Toyoda A."/>
            <person name="Suzuki Y."/>
            <person name="Hashimoto A."/>
            <person name="Yamaguchi K."/>
            <person name="Sugano A."/>
            <person name="Kohara Y."/>
            <person name="Fujiyama A."/>
            <person name="Anterola A."/>
            <person name="Aoki S."/>
            <person name="Ashton N."/>
            <person name="Barbazuk W.B."/>
            <person name="Barker E."/>
            <person name="Bennetzen J."/>
            <person name="Bezanilla M."/>
            <person name="Blankenship R."/>
            <person name="Cho S.H."/>
            <person name="Dutcher S."/>
            <person name="Estelle M."/>
            <person name="Fawcett J.A."/>
            <person name="Gundlach H."/>
            <person name="Hanada K."/>
            <person name="Heyl A."/>
            <person name="Hicks K.A."/>
            <person name="Hugh J."/>
            <person name="Lohr M."/>
            <person name="Mayer K."/>
            <person name="Melkozernov A."/>
            <person name="Murata T."/>
            <person name="Nelson D."/>
            <person name="Pils B."/>
            <person name="Prigge M."/>
            <person name="Reiss B."/>
            <person name="Renner T."/>
            <person name="Rombauts S."/>
            <person name="Rushton P."/>
            <person name="Sanderfoot A."/>
            <person name="Schween G."/>
            <person name="Shiu S.-H."/>
            <person name="Stueber K."/>
            <person name="Theodoulou F.L."/>
            <person name="Tu H."/>
            <person name="Van de Peer Y."/>
            <person name="Verrier P.J."/>
            <person name="Waters E."/>
            <person name="Wood A."/>
            <person name="Yang L."/>
            <person name="Cove D."/>
            <person name="Cuming A."/>
            <person name="Hasebe M."/>
            <person name="Lucas S."/>
            <person name="Mishler D.B."/>
            <person name="Reski R."/>
            <person name="Grigoriev I."/>
            <person name="Quatrano R.S."/>
            <person name="Boore J.L."/>
        </authorList>
    </citation>
    <scope>NUCLEOTIDE SEQUENCE [LARGE SCALE GENOMIC DNA]</scope>
    <source>
        <strain evidence="11 12">cv. Gransden 2004</strain>
    </source>
</reference>
<evidence type="ECO:0000313" key="10">
    <source>
        <dbReference type="EMBL" id="PNR51398.1"/>
    </source>
</evidence>
<keyword evidence="12" id="KW-1185">Reference proteome</keyword>
<dbReference type="FunFam" id="1.10.287.990:FF:000002">
    <property type="entry name" value="Superoxide dismutase"/>
    <property type="match status" value="1"/>
</dbReference>
<dbReference type="EMBL" id="ABEU02000007">
    <property type="protein sequence ID" value="PNR51398.1"/>
    <property type="molecule type" value="Genomic_DNA"/>
</dbReference>
<dbReference type="OrthoDB" id="239262at2759"/>
<dbReference type="STRING" id="3218.A0A2K1KC95"/>
<dbReference type="AlphaFoldDB" id="A0A2K1KC95"/>
<dbReference type="Proteomes" id="UP000006727">
    <property type="component" value="Chromosome 7"/>
</dbReference>
<dbReference type="PANTHER" id="PTHR42769:SF3">
    <property type="entry name" value="SUPEROXIDE DISMUTASE [FE] 2, CHLOROPLASTIC"/>
    <property type="match status" value="1"/>
</dbReference>
<dbReference type="Pfam" id="PF00081">
    <property type="entry name" value="Sod_Fe_N"/>
    <property type="match status" value="1"/>
</dbReference>
<evidence type="ECO:0000256" key="6">
    <source>
        <dbReference type="ARBA" id="ARBA00023004"/>
    </source>
</evidence>
<dbReference type="EnsemblPlants" id="Pp3c7_19790V3.2">
    <property type="protein sequence ID" value="PAC:32924009.CDS.1"/>
    <property type="gene ID" value="Pp3c7_19790"/>
</dbReference>
<evidence type="ECO:0000313" key="11">
    <source>
        <dbReference type="EnsemblPlants" id="PAC:32924008.CDS.1"/>
    </source>
</evidence>
<protein>
    <recommendedName>
        <fullName evidence="3">superoxide dismutase</fullName>
        <ecNumber evidence="3">1.15.1.1</ecNumber>
    </recommendedName>
</protein>
<evidence type="ECO:0000313" key="12">
    <source>
        <dbReference type="Proteomes" id="UP000006727"/>
    </source>
</evidence>
<evidence type="ECO:0000256" key="5">
    <source>
        <dbReference type="ARBA" id="ARBA00023002"/>
    </source>
</evidence>
<keyword evidence="5" id="KW-0560">Oxidoreductase</keyword>
<dbReference type="PROSITE" id="PS00088">
    <property type="entry name" value="SOD_MN"/>
    <property type="match status" value="1"/>
</dbReference>
<dbReference type="InterPro" id="IPR036314">
    <property type="entry name" value="SOD_C_sf"/>
</dbReference>
<dbReference type="PANTHER" id="PTHR42769">
    <property type="entry name" value="SUPEROXIDE DISMUTASE"/>
    <property type="match status" value="1"/>
</dbReference>
<keyword evidence="6" id="KW-0408">Iron</keyword>
<feature type="signal peptide" evidence="7">
    <location>
        <begin position="1"/>
        <end position="31"/>
    </location>
</feature>
<keyword evidence="4" id="KW-0479">Metal-binding</keyword>
<evidence type="ECO:0000259" key="9">
    <source>
        <dbReference type="Pfam" id="PF02777"/>
    </source>
</evidence>
<dbReference type="OMA" id="KIYQGHD"/>
<dbReference type="InterPro" id="IPR019833">
    <property type="entry name" value="Mn/Fe_SOD_BS"/>
</dbReference>
<dbReference type="EnsemblPlants" id="Pp3c7_19790V3.1">
    <property type="protein sequence ID" value="PAC:32924008.CDS.1"/>
    <property type="gene ID" value="Pp3c7_19790"/>
</dbReference>
<feature type="domain" description="Manganese/iron superoxide dismutase C-terminal" evidence="9">
    <location>
        <begin position="160"/>
        <end position="262"/>
    </location>
</feature>
<dbReference type="GO" id="GO:0004784">
    <property type="term" value="F:superoxide dismutase activity"/>
    <property type="evidence" value="ECO:0007669"/>
    <property type="project" value="UniProtKB-EC"/>
</dbReference>
<evidence type="ECO:0000259" key="8">
    <source>
        <dbReference type="Pfam" id="PF00081"/>
    </source>
</evidence>
<dbReference type="InterPro" id="IPR001189">
    <property type="entry name" value="Mn/Fe_SOD"/>
</dbReference>
<dbReference type="Gene3D" id="1.10.287.990">
    <property type="entry name" value="Fe,Mn superoxide dismutase (SOD) domain"/>
    <property type="match status" value="1"/>
</dbReference>
<comment type="similarity">
    <text evidence="2">Belongs to the iron/manganese superoxide dismutase family.</text>
</comment>
<accession>A0A2K1KC95</accession>
<dbReference type="SUPFAM" id="SSF54719">
    <property type="entry name" value="Fe,Mn superoxide dismutase (SOD), C-terminal domain"/>
    <property type="match status" value="1"/>
</dbReference>
<sequence length="280" mass="31894">MGLRVSGIALRRVVVVVVVVRFQLWENQAMATSSLAGSVFSSNTLRNPIGNVATMRKRLVRMRAPRAEFQLRPLPYELDALEPHMSKETLEFHWGKHHKAYVDNLNKQVEGTEAERQNLSELVLSAYNDGNPKAYFNNAGQIWNHEFFWSSMSPSGGGEPQGELLELISSNFVSYKEFAEQFKRAAGSQFGSGWVWLVLRKDGKLEILKTPNALTPIVWDHIPLLVVDVWEHAYYLDYHNQRPKYLSKFLDNLVSWQAVGERLAQAKAFVNYGEPVTSEL</sequence>
<comment type="cofactor">
    <cofactor evidence="1">
        <name>Fe cation</name>
        <dbReference type="ChEBI" id="CHEBI:24875"/>
    </cofactor>
</comment>
<keyword evidence="7" id="KW-0732">Signal</keyword>
<dbReference type="Gene3D" id="3.55.40.20">
    <property type="entry name" value="Iron/manganese superoxide dismutase, C-terminal domain"/>
    <property type="match status" value="1"/>
</dbReference>
<dbReference type="PRINTS" id="PR01703">
    <property type="entry name" value="MNSODISMTASE"/>
</dbReference>
<dbReference type="GO" id="GO:0042644">
    <property type="term" value="C:chloroplast nucleoid"/>
    <property type="evidence" value="ECO:0000318"/>
    <property type="project" value="GO_Central"/>
</dbReference>
<feature type="chain" id="PRO_5044576418" description="superoxide dismutase" evidence="7">
    <location>
        <begin position="32"/>
        <end position="280"/>
    </location>
</feature>
<organism evidence="10">
    <name type="scientific">Physcomitrium patens</name>
    <name type="common">Spreading-leaved earth moss</name>
    <name type="synonym">Physcomitrella patens</name>
    <dbReference type="NCBI Taxonomy" id="3218"/>
    <lineage>
        <taxon>Eukaryota</taxon>
        <taxon>Viridiplantae</taxon>
        <taxon>Streptophyta</taxon>
        <taxon>Embryophyta</taxon>
        <taxon>Bryophyta</taxon>
        <taxon>Bryophytina</taxon>
        <taxon>Bryopsida</taxon>
        <taxon>Funariidae</taxon>
        <taxon>Funariales</taxon>
        <taxon>Funariaceae</taxon>
        <taxon>Physcomitrium</taxon>
    </lineage>
</organism>
<evidence type="ECO:0000256" key="1">
    <source>
        <dbReference type="ARBA" id="ARBA00001962"/>
    </source>
</evidence>
<dbReference type="RefSeq" id="XP_024379755.1">
    <property type="nucleotide sequence ID" value="XM_024523987.2"/>
</dbReference>
<dbReference type="Pfam" id="PF02777">
    <property type="entry name" value="Sod_Fe_C"/>
    <property type="match status" value="1"/>
</dbReference>
<evidence type="ECO:0000256" key="3">
    <source>
        <dbReference type="ARBA" id="ARBA00012682"/>
    </source>
</evidence>
<dbReference type="GeneID" id="112284296"/>
<gene>
    <name evidence="11" type="primary">LOC112284296</name>
    <name evidence="10" type="ORF">PHYPA_010585</name>
</gene>
<name>A0A2K1KC95_PHYPA</name>
<reference evidence="10 12" key="2">
    <citation type="journal article" date="2018" name="Plant J.">
        <title>The Physcomitrella patens chromosome-scale assembly reveals moss genome structure and evolution.</title>
        <authorList>
            <person name="Lang D."/>
            <person name="Ullrich K.K."/>
            <person name="Murat F."/>
            <person name="Fuchs J."/>
            <person name="Jenkins J."/>
            <person name="Haas F.B."/>
            <person name="Piednoel M."/>
            <person name="Gundlach H."/>
            <person name="Van Bel M."/>
            <person name="Meyberg R."/>
            <person name="Vives C."/>
            <person name="Morata J."/>
            <person name="Symeonidi A."/>
            <person name="Hiss M."/>
            <person name="Muchero W."/>
            <person name="Kamisugi Y."/>
            <person name="Saleh O."/>
            <person name="Blanc G."/>
            <person name="Decker E.L."/>
            <person name="van Gessel N."/>
            <person name="Grimwood J."/>
            <person name="Hayes R.D."/>
            <person name="Graham S.W."/>
            <person name="Gunter L.E."/>
            <person name="McDaniel S.F."/>
            <person name="Hoernstein S.N.W."/>
            <person name="Larsson A."/>
            <person name="Li F.W."/>
            <person name="Perroud P.F."/>
            <person name="Phillips J."/>
            <person name="Ranjan P."/>
            <person name="Rokshar D.S."/>
            <person name="Rothfels C.J."/>
            <person name="Schneider L."/>
            <person name="Shu S."/>
            <person name="Stevenson D.W."/>
            <person name="Thummler F."/>
            <person name="Tillich M."/>
            <person name="Villarreal Aguilar J.C."/>
            <person name="Widiez T."/>
            <person name="Wong G.K."/>
            <person name="Wymore A."/>
            <person name="Zhang Y."/>
            <person name="Zimmer A.D."/>
            <person name="Quatrano R.S."/>
            <person name="Mayer K.F.X."/>
            <person name="Goodstein D."/>
            <person name="Casacuberta J.M."/>
            <person name="Vandepoele K."/>
            <person name="Reski R."/>
            <person name="Cuming A.C."/>
            <person name="Tuskan G.A."/>
            <person name="Maumus F."/>
            <person name="Salse J."/>
            <person name="Schmutz J."/>
            <person name="Rensing S.A."/>
        </authorList>
    </citation>
    <scope>NUCLEOTIDE SEQUENCE [LARGE SCALE GENOMIC DNA]</scope>
    <source>
        <strain evidence="11 12">cv. Gransden 2004</strain>
    </source>
</reference>
<reference evidence="11" key="3">
    <citation type="submission" date="2020-12" db="UniProtKB">
        <authorList>
            <consortium name="EnsemblPlants"/>
        </authorList>
    </citation>
    <scope>IDENTIFICATION</scope>
</reference>
<dbReference type="InterPro" id="IPR019832">
    <property type="entry name" value="Mn/Fe_SOD_C"/>
</dbReference>
<dbReference type="SUPFAM" id="SSF46609">
    <property type="entry name" value="Fe,Mn superoxide dismutase (SOD), N-terminal domain"/>
    <property type="match status" value="1"/>
</dbReference>
<dbReference type="GO" id="GO:0046872">
    <property type="term" value="F:metal ion binding"/>
    <property type="evidence" value="ECO:0007669"/>
    <property type="project" value="UniProtKB-KW"/>
</dbReference>
<evidence type="ECO:0000256" key="4">
    <source>
        <dbReference type="ARBA" id="ARBA00022723"/>
    </source>
</evidence>
<evidence type="ECO:0000256" key="7">
    <source>
        <dbReference type="SAM" id="SignalP"/>
    </source>
</evidence>